<dbReference type="AlphaFoldDB" id="D1B5R5"/>
<name>D1B5R5_THEAS</name>
<gene>
    <name evidence="2" type="ordered locus">Taci_1124</name>
</gene>
<accession>D1B5R5</accession>
<feature type="chain" id="PRO_5003020433" evidence="1">
    <location>
        <begin position="21"/>
        <end position="144"/>
    </location>
</feature>
<proteinExistence type="predicted"/>
<reference evidence="2 3" key="1">
    <citation type="journal article" date="2009" name="Stand. Genomic Sci.">
        <title>Complete genome sequence of Thermanaerovibrio acidaminovorans type strain (Su883).</title>
        <authorList>
            <person name="Chovatia M."/>
            <person name="Sikorski J."/>
            <person name="Schroder M."/>
            <person name="Lapidus A."/>
            <person name="Nolan M."/>
            <person name="Tice H."/>
            <person name="Glavina Del Rio T."/>
            <person name="Copeland A."/>
            <person name="Cheng J.F."/>
            <person name="Lucas S."/>
            <person name="Chen F."/>
            <person name="Bruce D."/>
            <person name="Goodwin L."/>
            <person name="Pitluck S."/>
            <person name="Ivanova N."/>
            <person name="Mavromatis K."/>
            <person name="Ovchinnikova G."/>
            <person name="Pati A."/>
            <person name="Chen A."/>
            <person name="Palaniappan K."/>
            <person name="Land M."/>
            <person name="Hauser L."/>
            <person name="Chang Y.J."/>
            <person name="Jeffries C.D."/>
            <person name="Chain P."/>
            <person name="Saunders E."/>
            <person name="Detter J.C."/>
            <person name="Brettin T."/>
            <person name="Rohde M."/>
            <person name="Goker M."/>
            <person name="Spring S."/>
            <person name="Bristow J."/>
            <person name="Markowitz V."/>
            <person name="Hugenholtz P."/>
            <person name="Kyrpides N.C."/>
            <person name="Klenk H.P."/>
            <person name="Eisen J.A."/>
        </authorList>
    </citation>
    <scope>NUCLEOTIDE SEQUENCE [LARGE SCALE GENOMIC DNA]</scope>
    <source>
        <strain evidence="3">ATCC 49978 / DSM 6589 / Su883</strain>
    </source>
</reference>
<evidence type="ECO:0000313" key="3">
    <source>
        <dbReference type="Proteomes" id="UP000002030"/>
    </source>
</evidence>
<dbReference type="HOGENOM" id="CLU_1824448_0_0_0"/>
<dbReference type="EMBL" id="CP001818">
    <property type="protein sequence ID" value="ACZ19356.1"/>
    <property type="molecule type" value="Genomic_DNA"/>
</dbReference>
<dbReference type="STRING" id="525903.Taci_1124"/>
<dbReference type="EnsemblBacteria" id="ACZ19356">
    <property type="protein sequence ID" value="ACZ19356"/>
    <property type="gene ID" value="Taci_1124"/>
</dbReference>
<organism evidence="2 3">
    <name type="scientific">Thermanaerovibrio acidaminovorans (strain ATCC 49978 / DSM 6589 / Su883)</name>
    <name type="common">Selenomonas acidaminovorans</name>
    <dbReference type="NCBI Taxonomy" id="525903"/>
    <lineage>
        <taxon>Bacteria</taxon>
        <taxon>Thermotogati</taxon>
        <taxon>Synergistota</taxon>
        <taxon>Synergistia</taxon>
        <taxon>Synergistales</taxon>
        <taxon>Synergistaceae</taxon>
        <taxon>Thermanaerovibrio</taxon>
    </lineage>
</organism>
<evidence type="ECO:0000256" key="1">
    <source>
        <dbReference type="SAM" id="SignalP"/>
    </source>
</evidence>
<protein>
    <submittedName>
        <fullName evidence="2">Uncharacterized protein</fullName>
    </submittedName>
</protein>
<dbReference type="KEGG" id="tai:Taci_1124"/>
<keyword evidence="1" id="KW-0732">Signal</keyword>
<feature type="signal peptide" evidence="1">
    <location>
        <begin position="1"/>
        <end position="20"/>
    </location>
</feature>
<dbReference type="OrthoDB" id="5439at2"/>
<dbReference type="Proteomes" id="UP000002030">
    <property type="component" value="Chromosome"/>
</dbReference>
<keyword evidence="3" id="KW-1185">Reference proteome</keyword>
<dbReference type="RefSeq" id="WP_012869871.1">
    <property type="nucleotide sequence ID" value="NC_013522.1"/>
</dbReference>
<sequence length="144" mass="15881">MRIPWMIALGTLLVASGAYAGDFTLTAERTIPVTSKRDQGNLWIRREYRDTRGTRFQVQVMRGKVFASWGVSPRDGEGSDAPLGFGATYRTVEIPQGLAVVERHPMWGLSVVLKAGESVITVETQDGAEEDALRLAEELATEDR</sequence>
<evidence type="ECO:0000313" key="2">
    <source>
        <dbReference type="EMBL" id="ACZ19356.1"/>
    </source>
</evidence>